<feature type="transmembrane region" description="Helical" evidence="1">
    <location>
        <begin position="333"/>
        <end position="352"/>
    </location>
</feature>
<feature type="transmembrane region" description="Helical" evidence="1">
    <location>
        <begin position="25"/>
        <end position="45"/>
    </location>
</feature>
<dbReference type="OrthoDB" id="349at2759"/>
<keyword evidence="3" id="KW-1185">Reference proteome</keyword>
<dbReference type="GO" id="GO:0009535">
    <property type="term" value="C:chloroplast thylakoid membrane"/>
    <property type="evidence" value="ECO:0007669"/>
    <property type="project" value="TreeGrafter"/>
</dbReference>
<feature type="transmembrane region" description="Helical" evidence="1">
    <location>
        <begin position="265"/>
        <end position="286"/>
    </location>
</feature>
<feature type="transmembrane region" description="Helical" evidence="1">
    <location>
        <begin position="119"/>
        <end position="143"/>
    </location>
</feature>
<keyword evidence="1" id="KW-0812">Transmembrane</keyword>
<protein>
    <submittedName>
        <fullName evidence="2">Photosystem I chlorophyll a apoprotein A1</fullName>
    </submittedName>
</protein>
<accession>A0A2G2V6Q3</accession>
<gene>
    <name evidence="2" type="ORF">CQW23_31745</name>
</gene>
<dbReference type="GO" id="GO:0015979">
    <property type="term" value="P:photosynthesis"/>
    <property type="evidence" value="ECO:0007669"/>
    <property type="project" value="InterPro"/>
</dbReference>
<name>A0A2G2V6Q3_CAPBA</name>
<dbReference type="SUPFAM" id="SSF81558">
    <property type="entry name" value="Photosystem I subunits PsaA/PsaB"/>
    <property type="match status" value="2"/>
</dbReference>
<dbReference type="Proteomes" id="UP000224567">
    <property type="component" value="Unassembled WGS sequence"/>
</dbReference>
<comment type="caution">
    <text evidence="2">The sequence shown here is derived from an EMBL/GenBank/DDBJ whole genome shotgun (WGS) entry which is preliminary data.</text>
</comment>
<dbReference type="InterPro" id="IPR001280">
    <property type="entry name" value="PSI_PsaA/B"/>
</dbReference>
<dbReference type="PANTHER" id="PTHR30128">
    <property type="entry name" value="OUTER MEMBRANE PROTEIN, OMPA-RELATED"/>
    <property type="match status" value="1"/>
</dbReference>
<dbReference type="STRING" id="33114.A0A2G2V6Q3"/>
<reference evidence="2 3" key="1">
    <citation type="journal article" date="2017" name="Genome Biol.">
        <title>New reference genome sequences of hot pepper reveal the massive evolution of plant disease-resistance genes by retroduplication.</title>
        <authorList>
            <person name="Kim S."/>
            <person name="Park J."/>
            <person name="Yeom S.I."/>
            <person name="Kim Y.M."/>
            <person name="Seo E."/>
            <person name="Kim K.T."/>
            <person name="Kim M.S."/>
            <person name="Lee J.M."/>
            <person name="Cheong K."/>
            <person name="Shin H.S."/>
            <person name="Kim S.B."/>
            <person name="Han K."/>
            <person name="Lee J."/>
            <person name="Park M."/>
            <person name="Lee H.A."/>
            <person name="Lee H.Y."/>
            <person name="Lee Y."/>
            <person name="Oh S."/>
            <person name="Lee J.H."/>
            <person name="Choi E."/>
            <person name="Choi E."/>
            <person name="Lee S.E."/>
            <person name="Jeon J."/>
            <person name="Kim H."/>
            <person name="Choi G."/>
            <person name="Song H."/>
            <person name="Lee J."/>
            <person name="Lee S.C."/>
            <person name="Kwon J.K."/>
            <person name="Lee H.Y."/>
            <person name="Koo N."/>
            <person name="Hong Y."/>
            <person name="Kim R.W."/>
            <person name="Kang W.H."/>
            <person name="Huh J.H."/>
            <person name="Kang B.C."/>
            <person name="Yang T.J."/>
            <person name="Lee Y.H."/>
            <person name="Bennetzen J.L."/>
            <person name="Choi D."/>
        </authorList>
    </citation>
    <scope>NUCLEOTIDE SEQUENCE [LARGE SCALE GENOMIC DNA]</scope>
    <source>
        <strain evidence="3">cv. PBC81</strain>
    </source>
</reference>
<feature type="transmembrane region" description="Helical" evidence="1">
    <location>
        <begin position="178"/>
        <end position="199"/>
    </location>
</feature>
<dbReference type="PRINTS" id="PR00257">
    <property type="entry name" value="PHOTSYSPSAAB"/>
</dbReference>
<proteinExistence type="predicted"/>
<dbReference type="PANTHER" id="PTHR30128:SF19">
    <property type="entry name" value="PHOTOSYSTEM I P700 CHLOROPHYLL A APOPROTEIN A1-RELATED"/>
    <property type="match status" value="1"/>
</dbReference>
<evidence type="ECO:0000313" key="3">
    <source>
        <dbReference type="Proteomes" id="UP000224567"/>
    </source>
</evidence>
<evidence type="ECO:0000256" key="1">
    <source>
        <dbReference type="SAM" id="Phobius"/>
    </source>
</evidence>
<reference evidence="3" key="2">
    <citation type="journal article" date="2017" name="J. Anim. Genet.">
        <title>Multiple reference genome sequences of hot pepper reveal the massive evolution of plant disease resistance genes by retroduplication.</title>
        <authorList>
            <person name="Kim S."/>
            <person name="Park J."/>
            <person name="Yeom S.-I."/>
            <person name="Kim Y.-M."/>
            <person name="Seo E."/>
            <person name="Kim K.-T."/>
            <person name="Kim M.-S."/>
            <person name="Lee J.M."/>
            <person name="Cheong K."/>
            <person name="Shin H.-S."/>
            <person name="Kim S.-B."/>
            <person name="Han K."/>
            <person name="Lee J."/>
            <person name="Park M."/>
            <person name="Lee H.-A."/>
            <person name="Lee H.-Y."/>
            <person name="Lee Y."/>
            <person name="Oh S."/>
            <person name="Lee J.H."/>
            <person name="Choi E."/>
            <person name="Choi E."/>
            <person name="Lee S.E."/>
            <person name="Jeon J."/>
            <person name="Kim H."/>
            <person name="Choi G."/>
            <person name="Song H."/>
            <person name="Lee J."/>
            <person name="Lee S.-C."/>
            <person name="Kwon J.-K."/>
            <person name="Lee H.-Y."/>
            <person name="Koo N."/>
            <person name="Hong Y."/>
            <person name="Kim R.W."/>
            <person name="Kang W.-H."/>
            <person name="Huh J.H."/>
            <person name="Kang B.-C."/>
            <person name="Yang T.-J."/>
            <person name="Lee Y.-H."/>
            <person name="Bennetzen J.L."/>
            <person name="Choi D."/>
        </authorList>
    </citation>
    <scope>NUCLEOTIDE SEQUENCE [LARGE SCALE GENOMIC DNA]</scope>
    <source>
        <strain evidence="3">cv. PBC81</strain>
    </source>
</reference>
<dbReference type="InterPro" id="IPR036408">
    <property type="entry name" value="PSI_PsaA/B_sf"/>
</dbReference>
<keyword evidence="1" id="KW-1133">Transmembrane helix</keyword>
<dbReference type="Pfam" id="PF00223">
    <property type="entry name" value="PsaA_PsaB"/>
    <property type="match status" value="2"/>
</dbReference>
<dbReference type="AlphaFoldDB" id="A0A2G2V6Q3"/>
<evidence type="ECO:0000313" key="2">
    <source>
        <dbReference type="EMBL" id="PHT28655.1"/>
    </source>
</evidence>
<dbReference type="EMBL" id="MLFT02000199">
    <property type="protein sequence ID" value="PHT28655.1"/>
    <property type="molecule type" value="Genomic_DNA"/>
</dbReference>
<organism evidence="2 3">
    <name type="scientific">Capsicum baccatum</name>
    <name type="common">Peruvian pepper</name>
    <dbReference type="NCBI Taxonomy" id="33114"/>
    <lineage>
        <taxon>Eukaryota</taxon>
        <taxon>Viridiplantae</taxon>
        <taxon>Streptophyta</taxon>
        <taxon>Embryophyta</taxon>
        <taxon>Tracheophyta</taxon>
        <taxon>Spermatophyta</taxon>
        <taxon>Magnoliopsida</taxon>
        <taxon>eudicotyledons</taxon>
        <taxon>Gunneridae</taxon>
        <taxon>Pentapetalae</taxon>
        <taxon>asterids</taxon>
        <taxon>lamiids</taxon>
        <taxon>Solanales</taxon>
        <taxon>Solanaceae</taxon>
        <taxon>Solanoideae</taxon>
        <taxon>Capsiceae</taxon>
        <taxon>Capsicum</taxon>
    </lineage>
</organism>
<keyword evidence="1" id="KW-0472">Membrane</keyword>
<dbReference type="Gene3D" id="1.20.1130.10">
    <property type="entry name" value="Photosystem I PsaA/PsaB"/>
    <property type="match status" value="3"/>
</dbReference>
<sequence>MVRDYDPATRYNALLDYVLRHRDAIISYLNWACIFLGFYSFGLYIHNDTMSTLGLPQDIFSETAIQLQPSFVQWIQNTHALAPGAMAHGATSLTWGGGDFVAVGGKVALLPIPLGTTNFLVYHIHAFTIHVTVLILLKGVLFAPSSSLILDMANVSFRFPCDGPRKGGTYQVSAWDHVFLGLFLMYNSISISITINGWLHDFLWAQASQDPLHVLPIAHAIWDPHFGQPSVESFTRRYALGPMNIAYSSVYQWWYTIRLRTNQDLYTGVLFLLFLSSISLIVGHLVHVDIPTSRGEYVRWNNFLDVLPHPQGLGTLFTGQWNLYAQNPDSSSHLFGTAQGAGIAIVTLLGGFHPQTQSLWLTDIAHHYLASAFIFLVAGHMYRTNFGIGHSMKDLLDAHIPPSAIGTWT</sequence>
<feature type="transmembrane region" description="Helical" evidence="1">
    <location>
        <begin position="364"/>
        <end position="382"/>
    </location>
</feature>